<dbReference type="PANTHER" id="PTHR43649:SF12">
    <property type="entry name" value="DIACETYLCHITOBIOSE BINDING PROTEIN DASA"/>
    <property type="match status" value="1"/>
</dbReference>
<proteinExistence type="predicted"/>
<dbReference type="Pfam" id="PF01547">
    <property type="entry name" value="SBP_bac_1"/>
    <property type="match status" value="1"/>
</dbReference>
<evidence type="ECO:0000313" key="2">
    <source>
        <dbReference type="Proteomes" id="UP000247476"/>
    </source>
</evidence>
<sequence>MGALPDAKTEGRGRADPSREAITIVALGAYYSFPDGYDENHNPYLDFIESRTGLDVTVKLPLEDGYNEQLNVIMESSKMPDLVNTTSNAWVADYVKRNALLPLDDYIDRYGPDLKKRIPPEAWDLVRFEGSIYAVPSLNSVRGNEIMYVRKDWLDRLGLQPPRTIAEYAEVMRRFARDDPDGNGRNDTVGLLIGSGLVRTAPLLGAFGTQMNAWYEREGKLVYSGVLPETKEALRFMADLYREGAIDPEFPLNKLASLEEKIVNGRAGLFSAVWYDTRGPIEASRKADPKAEWIPLDYPVGPDGRHGVADNAVARMFNVVPATSKHPEAVVKLLNFIVGDGYKTLNLGFENQVWTRRGDKLVTNFEEHNRQSYRGIYGALADAADPAVDRERLDSLGVQFRLSDNLERISQNLIRNRFNGPPTPAMTMHGANLLAMQESAFTRIVTGVDPLDAFDRFAERWYREGGRDMTDEANEWFAKRTAYGGGR</sequence>
<dbReference type="InterPro" id="IPR006059">
    <property type="entry name" value="SBP"/>
</dbReference>
<dbReference type="AlphaFoldDB" id="A0A2V5KD49"/>
<dbReference type="SUPFAM" id="SSF53850">
    <property type="entry name" value="Periplasmic binding protein-like II"/>
    <property type="match status" value="1"/>
</dbReference>
<dbReference type="PANTHER" id="PTHR43649">
    <property type="entry name" value="ARABINOSE-BINDING PROTEIN-RELATED"/>
    <property type="match status" value="1"/>
</dbReference>
<dbReference type="OrthoDB" id="9787283at2"/>
<protein>
    <submittedName>
        <fullName evidence="1">Peptide permease</fullName>
    </submittedName>
</protein>
<keyword evidence="2" id="KW-1185">Reference proteome</keyword>
<organism evidence="1 2">
    <name type="scientific">Paenibacillus flagellatus</name>
    <dbReference type="NCBI Taxonomy" id="2211139"/>
    <lineage>
        <taxon>Bacteria</taxon>
        <taxon>Bacillati</taxon>
        <taxon>Bacillota</taxon>
        <taxon>Bacilli</taxon>
        <taxon>Bacillales</taxon>
        <taxon>Paenibacillaceae</taxon>
        <taxon>Paenibacillus</taxon>
    </lineage>
</organism>
<dbReference type="EMBL" id="QJVJ01000001">
    <property type="protein sequence ID" value="PYI57599.1"/>
    <property type="molecule type" value="Genomic_DNA"/>
</dbReference>
<name>A0A2V5KD49_9BACL</name>
<accession>A0A2V5KD49</accession>
<dbReference type="CDD" id="cd13580">
    <property type="entry name" value="PBP2_AlgQ_like_1"/>
    <property type="match status" value="1"/>
</dbReference>
<dbReference type="InterPro" id="IPR050490">
    <property type="entry name" value="Bact_solute-bd_prot1"/>
</dbReference>
<reference evidence="1 2" key="1">
    <citation type="submission" date="2018-05" db="EMBL/GenBank/DDBJ databases">
        <title>Paenibacillus flagellatus sp. nov., isolated from selenium mineral soil.</title>
        <authorList>
            <person name="Dai X."/>
        </authorList>
    </citation>
    <scope>NUCLEOTIDE SEQUENCE [LARGE SCALE GENOMIC DNA]</scope>
    <source>
        <strain evidence="1 2">DXL2</strain>
    </source>
</reference>
<comment type="caution">
    <text evidence="1">The sequence shown here is derived from an EMBL/GenBank/DDBJ whole genome shotgun (WGS) entry which is preliminary data.</text>
</comment>
<gene>
    <name evidence="1" type="ORF">DLM86_03450</name>
</gene>
<dbReference type="Proteomes" id="UP000247476">
    <property type="component" value="Unassembled WGS sequence"/>
</dbReference>
<evidence type="ECO:0000313" key="1">
    <source>
        <dbReference type="EMBL" id="PYI57599.1"/>
    </source>
</evidence>
<dbReference type="Gene3D" id="3.40.190.10">
    <property type="entry name" value="Periplasmic binding protein-like II"/>
    <property type="match status" value="2"/>
</dbReference>